<evidence type="ECO:0000313" key="1">
    <source>
        <dbReference type="EMBL" id="CAH1789052.1"/>
    </source>
</evidence>
<proteinExistence type="predicted"/>
<dbReference type="PROSITE" id="PS50853">
    <property type="entry name" value="FN3"/>
    <property type="match status" value="1"/>
</dbReference>
<dbReference type="SUPFAM" id="SSF49265">
    <property type="entry name" value="Fibronectin type III"/>
    <property type="match status" value="1"/>
</dbReference>
<accession>A0A8J1Y4Z0</accession>
<organism evidence="1 2">
    <name type="scientific">Owenia fusiformis</name>
    <name type="common">Polychaete worm</name>
    <dbReference type="NCBI Taxonomy" id="6347"/>
    <lineage>
        <taxon>Eukaryota</taxon>
        <taxon>Metazoa</taxon>
        <taxon>Spiralia</taxon>
        <taxon>Lophotrochozoa</taxon>
        <taxon>Annelida</taxon>
        <taxon>Polychaeta</taxon>
        <taxon>Sedentaria</taxon>
        <taxon>Canalipalpata</taxon>
        <taxon>Sabellida</taxon>
        <taxon>Oweniida</taxon>
        <taxon>Oweniidae</taxon>
        <taxon>Owenia</taxon>
    </lineage>
</organism>
<protein>
    <submittedName>
        <fullName evidence="1">Uncharacterized protein</fullName>
    </submittedName>
</protein>
<dbReference type="CDD" id="cd00063">
    <property type="entry name" value="FN3"/>
    <property type="match status" value="1"/>
</dbReference>
<dbReference type="InterPro" id="IPR036116">
    <property type="entry name" value="FN3_sf"/>
</dbReference>
<comment type="caution">
    <text evidence="1">The sequence shown here is derived from an EMBL/GenBank/DDBJ whole genome shotgun (WGS) entry which is preliminary data.</text>
</comment>
<gene>
    <name evidence="1" type="ORF">OFUS_LOCUS14480</name>
</gene>
<evidence type="ECO:0000313" key="2">
    <source>
        <dbReference type="Proteomes" id="UP000749559"/>
    </source>
</evidence>
<dbReference type="Pfam" id="PF00041">
    <property type="entry name" value="fn3"/>
    <property type="match status" value="1"/>
</dbReference>
<dbReference type="SMART" id="SM00060">
    <property type="entry name" value="FN3"/>
    <property type="match status" value="1"/>
</dbReference>
<dbReference type="InterPro" id="IPR013783">
    <property type="entry name" value="Ig-like_fold"/>
</dbReference>
<reference evidence="1" key="1">
    <citation type="submission" date="2022-03" db="EMBL/GenBank/DDBJ databases">
        <authorList>
            <person name="Martin C."/>
        </authorList>
    </citation>
    <scope>NUCLEOTIDE SEQUENCE</scope>
</reference>
<name>A0A8J1Y4Z0_OWEFU</name>
<sequence>MGAANGKLDDFTLEDGYFTRGSEGRNSFLRKIKPNPPCNVTIVDVTATTVTLKWNKPFNYREHGVMAYRVEYQAYGQDTWTMSASHCQQLSHQVKYLKTNTIYKLRVKSLSLNGKSYGAESDFIRTKEFSSNTLKSEMSRDSYISVDSKDSSFESIGEEDQRPSTPMYSTSTLRFLKRASMNMDTSKHHGSPRGSLMLADNLVHHKKASDWVNDQDLEAVSARVPLVDQRSTSGSEQCDSDPERAPDSPVFHRAFRKYNSLTSRKSWNYSKRLSLPRDFSELSKIVKKMENHHMLMDNIAKCNNDIEEEVPKNLDTNTTDTNDDHDELTNTCTEIDAVLSGAINDIESNDADEQYTIDSQQQVDTDINSDDTYSTSMELNADALLASINETVADSMNCPEPSIVDAERESETSAKLTSERDAEIDSDFCTDTETSDFIDDVFQEVNGEDDTILDVINGETSVTSGMLTRVEQCDRTLTAPHIAESHSLDNTSVPETFEDAQPENNLRTDSTSSAIAVTVNDIGHNLRTDSSSSAMAVSDISSIVSDDDTSLMSEIERNCKILEVLKDFNSGLSKKVSEFDNWKSENERLNLTYL</sequence>
<dbReference type="Proteomes" id="UP000749559">
    <property type="component" value="Unassembled WGS sequence"/>
</dbReference>
<keyword evidence="2" id="KW-1185">Reference proteome</keyword>
<dbReference type="InterPro" id="IPR003961">
    <property type="entry name" value="FN3_dom"/>
</dbReference>
<dbReference type="AlphaFoldDB" id="A0A8J1Y4Z0"/>
<dbReference type="OrthoDB" id="428111at2759"/>
<dbReference type="EMBL" id="CAIIXF020000007">
    <property type="protein sequence ID" value="CAH1789052.1"/>
    <property type="molecule type" value="Genomic_DNA"/>
</dbReference>
<dbReference type="Gene3D" id="2.60.40.10">
    <property type="entry name" value="Immunoglobulins"/>
    <property type="match status" value="1"/>
</dbReference>